<feature type="domain" description="Ketoreductase" evidence="4">
    <location>
        <begin position="9"/>
        <end position="184"/>
    </location>
</feature>
<dbReference type="InterPro" id="IPR051122">
    <property type="entry name" value="SDR_DHRS6-like"/>
</dbReference>
<dbReference type="Proteomes" id="UP000294772">
    <property type="component" value="Unassembled WGS sequence"/>
</dbReference>
<dbReference type="InterPro" id="IPR036291">
    <property type="entry name" value="NAD(P)-bd_dom_sf"/>
</dbReference>
<evidence type="ECO:0000256" key="1">
    <source>
        <dbReference type="ARBA" id="ARBA00006484"/>
    </source>
</evidence>
<reference evidence="5 7" key="1">
    <citation type="submission" date="2018-02" db="EMBL/GenBank/DDBJ databases">
        <title>Reclassifiation of [Polyangium] brachysporum DSM 7029 as Guopingzhaonella breviflexa gen. nov., sp. nov., a member of the family Comamonadaceae.</title>
        <authorList>
            <person name="Tang B."/>
        </authorList>
    </citation>
    <scope>NUCLEOTIDE SEQUENCE [LARGE SCALE GENOMIC DNA]</scope>
    <source>
        <strain evidence="5 7">DSM 15344</strain>
    </source>
</reference>
<dbReference type="InterPro" id="IPR057326">
    <property type="entry name" value="KR_dom"/>
</dbReference>
<dbReference type="PRINTS" id="PR00081">
    <property type="entry name" value="GDHRDH"/>
</dbReference>
<dbReference type="InterPro" id="IPR002347">
    <property type="entry name" value="SDR_fam"/>
</dbReference>
<dbReference type="Proteomes" id="UP000239406">
    <property type="component" value="Unassembled WGS sequence"/>
</dbReference>
<comment type="similarity">
    <text evidence="1">Belongs to the short-chain dehydrogenases/reductases (SDR) family.</text>
</comment>
<evidence type="ECO:0000313" key="7">
    <source>
        <dbReference type="Proteomes" id="UP000239406"/>
    </source>
</evidence>
<keyword evidence="7" id="KW-1185">Reference proteome</keyword>
<dbReference type="RefSeq" id="WP_104357265.1">
    <property type="nucleotide sequence ID" value="NZ_CALFFA010000020.1"/>
</dbReference>
<accession>A0A2S5T4S6</accession>
<dbReference type="NCBIfam" id="NF004779">
    <property type="entry name" value="PRK06125.1"/>
    <property type="match status" value="1"/>
</dbReference>
<name>A0A2S5T4S6_9BURK</name>
<dbReference type="EMBL" id="PSNY01000008">
    <property type="protein sequence ID" value="PPE69898.1"/>
    <property type="molecule type" value="Genomic_DNA"/>
</dbReference>
<evidence type="ECO:0000313" key="6">
    <source>
        <dbReference type="EMBL" id="TCP02431.1"/>
    </source>
</evidence>
<dbReference type="SUPFAM" id="SSF51735">
    <property type="entry name" value="NAD(P)-binding Rossmann-fold domains"/>
    <property type="match status" value="1"/>
</dbReference>
<protein>
    <submittedName>
        <fullName evidence="5">Short-chain dehydrogenase</fullName>
    </submittedName>
    <submittedName>
        <fullName evidence="6">Short-subunit dehydrogenase</fullName>
    </submittedName>
</protein>
<evidence type="ECO:0000313" key="5">
    <source>
        <dbReference type="EMBL" id="PPE69898.1"/>
    </source>
</evidence>
<gene>
    <name evidence="5" type="ORF">C1702_08475</name>
    <name evidence="6" type="ORF">EV676_11617</name>
</gene>
<dbReference type="PANTHER" id="PTHR43477:SF4">
    <property type="entry name" value="DEHYDROGENASE_REDUCTASE SDR FAMILY MEMBER 6"/>
    <property type="match status" value="1"/>
</dbReference>
<dbReference type="OrthoDB" id="9803333at2"/>
<dbReference type="Gene3D" id="3.40.50.720">
    <property type="entry name" value="NAD(P)-binding Rossmann-like Domain"/>
    <property type="match status" value="1"/>
</dbReference>
<dbReference type="PANTHER" id="PTHR43477">
    <property type="entry name" value="DIHYDROANTICAPSIN 7-DEHYDROGENASE"/>
    <property type="match status" value="1"/>
</dbReference>
<keyword evidence="2" id="KW-0560">Oxidoreductase</keyword>
<evidence type="ECO:0000256" key="3">
    <source>
        <dbReference type="ARBA" id="ARBA00023027"/>
    </source>
</evidence>
<keyword evidence="3" id="KW-0520">NAD</keyword>
<dbReference type="AlphaFoldDB" id="A0A2S5T4S6"/>
<dbReference type="SMART" id="SM00822">
    <property type="entry name" value="PKS_KR"/>
    <property type="match status" value="1"/>
</dbReference>
<dbReference type="GO" id="GO:0016491">
    <property type="term" value="F:oxidoreductase activity"/>
    <property type="evidence" value="ECO:0007669"/>
    <property type="project" value="UniProtKB-KW"/>
</dbReference>
<sequence>MTSLTLTGKTALITGASKGIGLATAWTFAEAGARHLHLAARDGAALEAAKREIEARHPGTQVSTHALDLSAPGAMKALADAAGDVDILINNAGDMPSGPLESLDWDLLRRALSLKLVGYMELSCYVYEGMKRRGSGVIINDIGNSGENYDANYIAGSACNAGVMAFTRALGGVSLDHGVRVVGVNPGPVATDRMVKIMRRRAIDNFGDESRWQELFDAYPGGRPAEAREIAELMLFLASDHAQYITGTVVTIDGGIAARGSVIKTSNYAANRAARLAAQASAQAA</sequence>
<organism evidence="5 7">
    <name type="scientific">Caldimonas thermodepolymerans</name>
    <dbReference type="NCBI Taxonomy" id="215580"/>
    <lineage>
        <taxon>Bacteria</taxon>
        <taxon>Pseudomonadati</taxon>
        <taxon>Pseudomonadota</taxon>
        <taxon>Betaproteobacteria</taxon>
        <taxon>Burkholderiales</taxon>
        <taxon>Sphaerotilaceae</taxon>
        <taxon>Caldimonas</taxon>
    </lineage>
</organism>
<dbReference type="EMBL" id="SLXF01000016">
    <property type="protein sequence ID" value="TCP02431.1"/>
    <property type="molecule type" value="Genomic_DNA"/>
</dbReference>
<proteinExistence type="inferred from homology"/>
<dbReference type="Pfam" id="PF00106">
    <property type="entry name" value="adh_short"/>
    <property type="match status" value="1"/>
</dbReference>
<evidence type="ECO:0000259" key="4">
    <source>
        <dbReference type="SMART" id="SM00822"/>
    </source>
</evidence>
<evidence type="ECO:0000313" key="8">
    <source>
        <dbReference type="Proteomes" id="UP000294772"/>
    </source>
</evidence>
<evidence type="ECO:0000256" key="2">
    <source>
        <dbReference type="ARBA" id="ARBA00023002"/>
    </source>
</evidence>
<comment type="caution">
    <text evidence="5">The sequence shown here is derived from an EMBL/GenBank/DDBJ whole genome shotgun (WGS) entry which is preliminary data.</text>
</comment>
<reference evidence="6 8" key="2">
    <citation type="submission" date="2019-03" db="EMBL/GenBank/DDBJ databases">
        <title>Genomic Encyclopedia of Type Strains, Phase IV (KMG-IV): sequencing the most valuable type-strain genomes for metagenomic binning, comparative biology and taxonomic classification.</title>
        <authorList>
            <person name="Goeker M."/>
        </authorList>
    </citation>
    <scope>NUCLEOTIDE SEQUENCE [LARGE SCALE GENOMIC DNA]</scope>
    <source>
        <strain evidence="6 8">DSM 15264</strain>
    </source>
</reference>